<organism evidence="11 12">
    <name type="scientific">Megalodesulfovibrio gigas (strain ATCC 19364 / DSM 1382 / NCIMB 9332 / VKM B-1759)</name>
    <name type="common">Desulfovibrio gigas</name>
    <dbReference type="NCBI Taxonomy" id="1121448"/>
    <lineage>
        <taxon>Bacteria</taxon>
        <taxon>Pseudomonadati</taxon>
        <taxon>Thermodesulfobacteriota</taxon>
        <taxon>Desulfovibrionia</taxon>
        <taxon>Desulfovibrionales</taxon>
        <taxon>Desulfovibrionaceae</taxon>
        <taxon>Megalodesulfovibrio</taxon>
    </lineage>
</organism>
<feature type="transmembrane region" description="Helical" evidence="10">
    <location>
        <begin position="37"/>
        <end position="59"/>
    </location>
</feature>
<dbReference type="GO" id="GO:0008360">
    <property type="term" value="P:regulation of cell shape"/>
    <property type="evidence" value="ECO:0007669"/>
    <property type="project" value="UniProtKB-KW"/>
</dbReference>
<evidence type="ECO:0000313" key="12">
    <source>
        <dbReference type="Proteomes" id="UP000016587"/>
    </source>
</evidence>
<dbReference type="PANTHER" id="PTHR47019">
    <property type="entry name" value="LIPID II FLIPPASE MURJ"/>
    <property type="match status" value="1"/>
</dbReference>
<gene>
    <name evidence="11" type="ORF">DGI_1338</name>
</gene>
<name>T2GAI6_MEGG1</name>
<feature type="transmembrane region" description="Helical" evidence="10">
    <location>
        <begin position="178"/>
        <end position="201"/>
    </location>
</feature>
<feature type="transmembrane region" description="Helical" evidence="10">
    <location>
        <begin position="79"/>
        <end position="104"/>
    </location>
</feature>
<accession>T2GAI6</accession>
<dbReference type="InterPro" id="IPR051050">
    <property type="entry name" value="Lipid_II_flippase_MurJ/MviN"/>
</dbReference>
<dbReference type="STRING" id="1121448.DGI_1338"/>
<evidence type="ECO:0000256" key="1">
    <source>
        <dbReference type="ARBA" id="ARBA00004651"/>
    </source>
</evidence>
<evidence type="ECO:0000256" key="7">
    <source>
        <dbReference type="ARBA" id="ARBA00023136"/>
    </source>
</evidence>
<reference evidence="11 12" key="1">
    <citation type="journal article" date="2013" name="J. Bacteriol.">
        <title>Roles of HynAB and Ech, the only two hydrogenases found in the model sulfate reducer Desulfovibrio gigas.</title>
        <authorList>
            <person name="Morais-Silva F.O."/>
            <person name="Santos C.I."/>
            <person name="Rodrigues R."/>
            <person name="Pereira I.A."/>
            <person name="Rodrigues-Pousada C."/>
        </authorList>
    </citation>
    <scope>NUCLEOTIDE SEQUENCE [LARGE SCALE GENOMIC DNA]</scope>
    <source>
        <strain evidence="12">ATCC 19364 / DSM 1382 / NCIMB 9332 / VKM B-1759</strain>
    </source>
</reference>
<evidence type="ECO:0000256" key="6">
    <source>
        <dbReference type="ARBA" id="ARBA00022989"/>
    </source>
</evidence>
<keyword evidence="12" id="KW-1185">Reference proteome</keyword>
<dbReference type="eggNOG" id="COG0728">
    <property type="taxonomic scope" value="Bacteria"/>
</dbReference>
<keyword evidence="3 10" id="KW-0812">Transmembrane</keyword>
<evidence type="ECO:0000256" key="3">
    <source>
        <dbReference type="ARBA" id="ARBA00022692"/>
    </source>
</evidence>
<evidence type="ECO:0000256" key="4">
    <source>
        <dbReference type="ARBA" id="ARBA00022960"/>
    </source>
</evidence>
<comment type="similarity">
    <text evidence="9">Belongs to the MurJ/MviN family.</text>
</comment>
<sequence length="429" mass="44143">MSVGRAAIVTGLASAVVAVLGLGREMLVSRLFGASPAMDAFVLAVTVVTMGASILGISLRTSLVPVLVGGLGRTERDRVFVASLLGAAAAGALLWVASMAALPWVLRAMLPEISPALANALGQWLSPLWCTGLLAGALQGALQADRQFLGAGLIPGAVPAACMLALGVPLAQGEQADTIALLAGGTLAGATLEVLAAGWLLRRRGWRLRPAARHSDVCTTALRRVAQQSWAMLPGMSAAASSQIIDRAMASALGPGAVSVLNYGGKLPSLALTLGGMAVATAIFPYYAEHLGKNDTAAAQALLRCWARRLLWGGAAAAAVGMAVSLPVARLVFQGGALTAEDAVVVAQVQACALLQLPFCWASWAFSRYLAASGRNGELSLITLGNVVVNVAGNYVCMRWLGVSGIALATAFMFLYALLACRHAVLRRR</sequence>
<dbReference type="Proteomes" id="UP000016587">
    <property type="component" value="Chromosome"/>
</dbReference>
<evidence type="ECO:0000256" key="10">
    <source>
        <dbReference type="SAM" id="Phobius"/>
    </source>
</evidence>
<dbReference type="InterPro" id="IPR004268">
    <property type="entry name" value="MurJ"/>
</dbReference>
<dbReference type="HOGENOM" id="CLU_006797_4_2_7"/>
<feature type="transmembrane region" description="Helical" evidence="10">
    <location>
        <begin position="124"/>
        <end position="142"/>
    </location>
</feature>
<dbReference type="OrthoDB" id="9804143at2"/>
<keyword evidence="5" id="KW-0573">Peptidoglycan synthesis</keyword>
<dbReference type="GO" id="GO:0015648">
    <property type="term" value="F:lipid-linked peptidoglycan transporter activity"/>
    <property type="evidence" value="ECO:0007669"/>
    <property type="project" value="TreeGrafter"/>
</dbReference>
<proteinExistence type="inferred from homology"/>
<evidence type="ECO:0000256" key="2">
    <source>
        <dbReference type="ARBA" id="ARBA00022475"/>
    </source>
</evidence>
<dbReference type="GO" id="GO:0034204">
    <property type="term" value="P:lipid translocation"/>
    <property type="evidence" value="ECO:0007669"/>
    <property type="project" value="TreeGrafter"/>
</dbReference>
<reference evidence="12" key="2">
    <citation type="submission" date="2013-07" db="EMBL/GenBank/DDBJ databases">
        <authorList>
            <person name="Morais-Silva F.O."/>
            <person name="Rezende A.M."/>
            <person name="Pimentel C."/>
            <person name="Resende D.M."/>
            <person name="Santos C.I."/>
            <person name="Clemente C."/>
            <person name="de Oliveira L.M."/>
            <person name="da Silva S.M."/>
            <person name="Costa D.A."/>
            <person name="Varela-Raposo A."/>
            <person name="Horacio E.C.A."/>
            <person name="Matos M."/>
            <person name="Flores O."/>
            <person name="Ruiz J.C."/>
            <person name="Rodrigues-Pousada C."/>
        </authorList>
    </citation>
    <scope>NUCLEOTIDE SEQUENCE [LARGE SCALE GENOMIC DNA]</scope>
    <source>
        <strain evidence="12">ATCC 19364 / DSM 1382 / NCIMB 9332 / VKM B-1759</strain>
    </source>
</reference>
<keyword evidence="7 10" id="KW-0472">Membrane</keyword>
<evidence type="ECO:0000256" key="8">
    <source>
        <dbReference type="ARBA" id="ARBA00060041"/>
    </source>
</evidence>
<feature type="transmembrane region" description="Helical" evidence="10">
    <location>
        <begin position="149"/>
        <end position="172"/>
    </location>
</feature>
<dbReference type="AlphaFoldDB" id="T2GAI6"/>
<dbReference type="GO" id="GO:0005886">
    <property type="term" value="C:plasma membrane"/>
    <property type="evidence" value="ECO:0007669"/>
    <property type="project" value="UniProtKB-SubCell"/>
</dbReference>
<feature type="transmembrane region" description="Helical" evidence="10">
    <location>
        <begin position="402"/>
        <end position="421"/>
    </location>
</feature>
<evidence type="ECO:0000256" key="9">
    <source>
        <dbReference type="ARBA" id="ARBA00061532"/>
    </source>
</evidence>
<dbReference type="PATRIC" id="fig|1121448.10.peg.1336"/>
<keyword evidence="2" id="KW-1003">Cell membrane</keyword>
<dbReference type="GO" id="GO:0009252">
    <property type="term" value="P:peptidoglycan biosynthetic process"/>
    <property type="evidence" value="ECO:0007669"/>
    <property type="project" value="UniProtKB-KW"/>
</dbReference>
<evidence type="ECO:0000256" key="5">
    <source>
        <dbReference type="ARBA" id="ARBA00022984"/>
    </source>
</evidence>
<evidence type="ECO:0000313" key="11">
    <source>
        <dbReference type="EMBL" id="AGW13189.1"/>
    </source>
</evidence>
<dbReference type="RefSeq" id="WP_021759984.1">
    <property type="nucleotide sequence ID" value="NC_022444.1"/>
</dbReference>
<dbReference type="EMBL" id="CP006585">
    <property type="protein sequence ID" value="AGW13189.1"/>
    <property type="molecule type" value="Genomic_DNA"/>
</dbReference>
<feature type="transmembrane region" description="Helical" evidence="10">
    <location>
        <begin position="310"/>
        <end position="333"/>
    </location>
</feature>
<dbReference type="PANTHER" id="PTHR47019:SF1">
    <property type="entry name" value="LIPID II FLIPPASE MURJ"/>
    <property type="match status" value="1"/>
</dbReference>
<protein>
    <submittedName>
        <fullName evidence="11">Uncharacterized membrane protein, putative virulence factor</fullName>
    </submittedName>
</protein>
<keyword evidence="6 10" id="KW-1133">Transmembrane helix</keyword>
<comment type="function">
    <text evidence="8">Involved in peptidoglycan biosynthesis. Transports lipid-linked peptidoglycan precursors from the inner to the outer leaflet of the cytoplasmic membrane.</text>
</comment>
<dbReference type="KEGG" id="dgg:DGI_1338"/>
<comment type="subcellular location">
    <subcellularLocation>
        <location evidence="1">Cell membrane</location>
        <topology evidence="1">Multi-pass membrane protein</topology>
    </subcellularLocation>
</comment>
<keyword evidence="4" id="KW-0133">Cell shape</keyword>
<dbReference type="Pfam" id="PF03023">
    <property type="entry name" value="MurJ"/>
    <property type="match status" value="1"/>
</dbReference>